<proteinExistence type="predicted"/>
<evidence type="ECO:0000313" key="2">
    <source>
        <dbReference type="EMBL" id="EDW79817.2"/>
    </source>
</evidence>
<feature type="region of interest" description="Disordered" evidence="1">
    <location>
        <begin position="216"/>
        <end position="245"/>
    </location>
</feature>
<dbReference type="EMBL" id="CH964154">
    <property type="protein sequence ID" value="EDW79817.2"/>
    <property type="molecule type" value="Genomic_DNA"/>
</dbReference>
<organism evidence="2 3">
    <name type="scientific">Drosophila willistoni</name>
    <name type="common">Fruit fly</name>
    <dbReference type="NCBI Taxonomy" id="7260"/>
    <lineage>
        <taxon>Eukaryota</taxon>
        <taxon>Metazoa</taxon>
        <taxon>Ecdysozoa</taxon>
        <taxon>Arthropoda</taxon>
        <taxon>Hexapoda</taxon>
        <taxon>Insecta</taxon>
        <taxon>Pterygota</taxon>
        <taxon>Neoptera</taxon>
        <taxon>Endopterygota</taxon>
        <taxon>Diptera</taxon>
        <taxon>Brachycera</taxon>
        <taxon>Muscomorpha</taxon>
        <taxon>Ephydroidea</taxon>
        <taxon>Drosophilidae</taxon>
        <taxon>Drosophila</taxon>
        <taxon>Sophophora</taxon>
    </lineage>
</organism>
<dbReference type="AlphaFoldDB" id="B4N628"/>
<evidence type="ECO:0000256" key="1">
    <source>
        <dbReference type="SAM" id="MobiDB-lite"/>
    </source>
</evidence>
<gene>
    <name evidence="2" type="primary">Dwil\GK17818</name>
    <name evidence="2" type="ORF">Dwil_GK17818</name>
</gene>
<reference evidence="2 3" key="1">
    <citation type="journal article" date="2007" name="Nature">
        <title>Evolution of genes and genomes on the Drosophila phylogeny.</title>
        <authorList>
            <consortium name="Drosophila 12 Genomes Consortium"/>
            <person name="Clark A.G."/>
            <person name="Eisen M.B."/>
            <person name="Smith D.R."/>
            <person name="Bergman C.M."/>
            <person name="Oliver B."/>
            <person name="Markow T.A."/>
            <person name="Kaufman T.C."/>
            <person name="Kellis M."/>
            <person name="Gelbart W."/>
            <person name="Iyer V.N."/>
            <person name="Pollard D.A."/>
            <person name="Sackton T.B."/>
            <person name="Larracuente A.M."/>
            <person name="Singh N.D."/>
            <person name="Abad J.P."/>
            <person name="Abt D.N."/>
            <person name="Adryan B."/>
            <person name="Aguade M."/>
            <person name="Akashi H."/>
            <person name="Anderson W.W."/>
            <person name="Aquadro C.F."/>
            <person name="Ardell D.H."/>
            <person name="Arguello R."/>
            <person name="Artieri C.G."/>
            <person name="Barbash D.A."/>
            <person name="Barker D."/>
            <person name="Barsanti P."/>
            <person name="Batterham P."/>
            <person name="Batzoglou S."/>
            <person name="Begun D."/>
            <person name="Bhutkar A."/>
            <person name="Blanco E."/>
            <person name="Bosak S.A."/>
            <person name="Bradley R.K."/>
            <person name="Brand A.D."/>
            <person name="Brent M.R."/>
            <person name="Brooks A.N."/>
            <person name="Brown R.H."/>
            <person name="Butlin R.K."/>
            <person name="Caggese C."/>
            <person name="Calvi B.R."/>
            <person name="Bernardo de Carvalho A."/>
            <person name="Caspi A."/>
            <person name="Castrezana S."/>
            <person name="Celniker S.E."/>
            <person name="Chang J.L."/>
            <person name="Chapple C."/>
            <person name="Chatterji S."/>
            <person name="Chinwalla A."/>
            <person name="Civetta A."/>
            <person name="Clifton S.W."/>
            <person name="Comeron J.M."/>
            <person name="Costello J.C."/>
            <person name="Coyne J.A."/>
            <person name="Daub J."/>
            <person name="David R.G."/>
            <person name="Delcher A.L."/>
            <person name="Delehaunty K."/>
            <person name="Do C.B."/>
            <person name="Ebling H."/>
            <person name="Edwards K."/>
            <person name="Eickbush T."/>
            <person name="Evans J.D."/>
            <person name="Filipski A."/>
            <person name="Findeiss S."/>
            <person name="Freyhult E."/>
            <person name="Fulton L."/>
            <person name="Fulton R."/>
            <person name="Garcia A.C."/>
            <person name="Gardiner A."/>
            <person name="Garfield D.A."/>
            <person name="Garvin B.E."/>
            <person name="Gibson G."/>
            <person name="Gilbert D."/>
            <person name="Gnerre S."/>
            <person name="Godfrey J."/>
            <person name="Good R."/>
            <person name="Gotea V."/>
            <person name="Gravely B."/>
            <person name="Greenberg A.J."/>
            <person name="Griffiths-Jones S."/>
            <person name="Gross S."/>
            <person name="Guigo R."/>
            <person name="Gustafson E.A."/>
            <person name="Haerty W."/>
            <person name="Hahn M.W."/>
            <person name="Halligan D.L."/>
            <person name="Halpern A.L."/>
            <person name="Halter G.M."/>
            <person name="Han M.V."/>
            <person name="Heger A."/>
            <person name="Hillier L."/>
            <person name="Hinrichs A.S."/>
            <person name="Holmes I."/>
            <person name="Hoskins R.A."/>
            <person name="Hubisz M.J."/>
            <person name="Hultmark D."/>
            <person name="Huntley M.A."/>
            <person name="Jaffe D.B."/>
            <person name="Jagadeeshan S."/>
            <person name="Jeck W.R."/>
            <person name="Johnson J."/>
            <person name="Jones C.D."/>
            <person name="Jordan W.C."/>
            <person name="Karpen G.H."/>
            <person name="Kataoka E."/>
            <person name="Keightley P.D."/>
            <person name="Kheradpour P."/>
            <person name="Kirkness E.F."/>
            <person name="Koerich L.B."/>
            <person name="Kristiansen K."/>
            <person name="Kudrna D."/>
            <person name="Kulathinal R.J."/>
            <person name="Kumar S."/>
            <person name="Kwok R."/>
            <person name="Lander E."/>
            <person name="Langley C.H."/>
            <person name="Lapoint R."/>
            <person name="Lazzaro B.P."/>
            <person name="Lee S.J."/>
            <person name="Levesque L."/>
            <person name="Li R."/>
            <person name="Lin C.F."/>
            <person name="Lin M.F."/>
            <person name="Lindblad-Toh K."/>
            <person name="Llopart A."/>
            <person name="Long M."/>
            <person name="Low L."/>
            <person name="Lozovsky E."/>
            <person name="Lu J."/>
            <person name="Luo M."/>
            <person name="Machado C.A."/>
            <person name="Makalowski W."/>
            <person name="Marzo M."/>
            <person name="Matsuda M."/>
            <person name="Matzkin L."/>
            <person name="McAllister B."/>
            <person name="McBride C.S."/>
            <person name="McKernan B."/>
            <person name="McKernan K."/>
            <person name="Mendez-Lago M."/>
            <person name="Minx P."/>
            <person name="Mollenhauer M.U."/>
            <person name="Montooth K."/>
            <person name="Mount S.M."/>
            <person name="Mu X."/>
            <person name="Myers E."/>
            <person name="Negre B."/>
            <person name="Newfeld S."/>
            <person name="Nielsen R."/>
            <person name="Noor M.A."/>
            <person name="O'Grady P."/>
            <person name="Pachter L."/>
            <person name="Papaceit M."/>
            <person name="Parisi M.J."/>
            <person name="Parisi M."/>
            <person name="Parts L."/>
            <person name="Pedersen J.S."/>
            <person name="Pesole G."/>
            <person name="Phillippy A.M."/>
            <person name="Ponting C.P."/>
            <person name="Pop M."/>
            <person name="Porcelli D."/>
            <person name="Powell J.R."/>
            <person name="Prohaska S."/>
            <person name="Pruitt K."/>
            <person name="Puig M."/>
            <person name="Quesneville H."/>
            <person name="Ram K.R."/>
            <person name="Rand D."/>
            <person name="Rasmussen M.D."/>
            <person name="Reed L.K."/>
            <person name="Reenan R."/>
            <person name="Reily A."/>
            <person name="Remington K.A."/>
            <person name="Rieger T.T."/>
            <person name="Ritchie M.G."/>
            <person name="Robin C."/>
            <person name="Rogers Y.H."/>
            <person name="Rohde C."/>
            <person name="Rozas J."/>
            <person name="Rubenfield M.J."/>
            <person name="Ruiz A."/>
            <person name="Russo S."/>
            <person name="Salzberg S.L."/>
            <person name="Sanchez-Gracia A."/>
            <person name="Saranga D.J."/>
            <person name="Sato H."/>
            <person name="Schaeffer S.W."/>
            <person name="Schatz M.C."/>
            <person name="Schlenke T."/>
            <person name="Schwartz R."/>
            <person name="Segarra C."/>
            <person name="Singh R.S."/>
            <person name="Sirot L."/>
            <person name="Sirota M."/>
            <person name="Sisneros N.B."/>
            <person name="Smith C.D."/>
            <person name="Smith T.F."/>
            <person name="Spieth J."/>
            <person name="Stage D.E."/>
            <person name="Stark A."/>
            <person name="Stephan W."/>
            <person name="Strausberg R.L."/>
            <person name="Strempel S."/>
            <person name="Sturgill D."/>
            <person name="Sutton G."/>
            <person name="Sutton G.G."/>
            <person name="Tao W."/>
            <person name="Teichmann S."/>
            <person name="Tobari Y.N."/>
            <person name="Tomimura Y."/>
            <person name="Tsolas J.M."/>
            <person name="Valente V.L."/>
            <person name="Venter E."/>
            <person name="Venter J.C."/>
            <person name="Vicario S."/>
            <person name="Vieira F.G."/>
            <person name="Vilella A.J."/>
            <person name="Villasante A."/>
            <person name="Walenz B."/>
            <person name="Wang J."/>
            <person name="Wasserman M."/>
            <person name="Watts T."/>
            <person name="Wilson D."/>
            <person name="Wilson R.K."/>
            <person name="Wing R.A."/>
            <person name="Wolfner M.F."/>
            <person name="Wong A."/>
            <person name="Wong G.K."/>
            <person name="Wu C.I."/>
            <person name="Wu G."/>
            <person name="Yamamoto D."/>
            <person name="Yang H.P."/>
            <person name="Yang S.P."/>
            <person name="Yorke J.A."/>
            <person name="Yoshida K."/>
            <person name="Zdobnov E."/>
            <person name="Zhang P."/>
            <person name="Zhang Y."/>
            <person name="Zimin A.V."/>
            <person name="Baldwin J."/>
            <person name="Abdouelleil A."/>
            <person name="Abdulkadir J."/>
            <person name="Abebe A."/>
            <person name="Abera B."/>
            <person name="Abreu J."/>
            <person name="Acer S.C."/>
            <person name="Aftuck L."/>
            <person name="Alexander A."/>
            <person name="An P."/>
            <person name="Anderson E."/>
            <person name="Anderson S."/>
            <person name="Arachi H."/>
            <person name="Azer M."/>
            <person name="Bachantsang P."/>
            <person name="Barry A."/>
            <person name="Bayul T."/>
            <person name="Berlin A."/>
            <person name="Bessette D."/>
            <person name="Bloom T."/>
            <person name="Blye J."/>
            <person name="Boguslavskiy L."/>
            <person name="Bonnet C."/>
            <person name="Boukhgalter B."/>
            <person name="Bourzgui I."/>
            <person name="Brown A."/>
            <person name="Cahill P."/>
            <person name="Channer S."/>
            <person name="Cheshatsang Y."/>
            <person name="Chuda L."/>
            <person name="Citroen M."/>
            <person name="Collymore A."/>
            <person name="Cooke P."/>
            <person name="Costello M."/>
            <person name="D'Aco K."/>
            <person name="Daza R."/>
            <person name="De Haan G."/>
            <person name="DeGray S."/>
            <person name="DeMaso C."/>
            <person name="Dhargay N."/>
            <person name="Dooley K."/>
            <person name="Dooley E."/>
            <person name="Doricent M."/>
            <person name="Dorje P."/>
            <person name="Dorjee K."/>
            <person name="Dupes A."/>
            <person name="Elong R."/>
            <person name="Falk J."/>
            <person name="Farina A."/>
            <person name="Faro S."/>
            <person name="Ferguson D."/>
            <person name="Fisher S."/>
            <person name="Foley C.D."/>
            <person name="Franke A."/>
            <person name="Friedrich D."/>
            <person name="Gadbois L."/>
            <person name="Gearin G."/>
            <person name="Gearin C.R."/>
            <person name="Giannoukos G."/>
            <person name="Goode T."/>
            <person name="Graham J."/>
            <person name="Grandbois E."/>
            <person name="Grewal S."/>
            <person name="Gyaltsen K."/>
            <person name="Hafez N."/>
            <person name="Hagos B."/>
            <person name="Hall J."/>
            <person name="Henson C."/>
            <person name="Hollinger A."/>
            <person name="Honan T."/>
            <person name="Huard M.D."/>
            <person name="Hughes L."/>
            <person name="Hurhula B."/>
            <person name="Husby M.E."/>
            <person name="Kamat A."/>
            <person name="Kanga B."/>
            <person name="Kashin S."/>
            <person name="Khazanovich D."/>
            <person name="Kisner P."/>
            <person name="Lance K."/>
            <person name="Lara M."/>
            <person name="Lee W."/>
            <person name="Lennon N."/>
            <person name="Letendre F."/>
            <person name="LeVine R."/>
            <person name="Lipovsky A."/>
            <person name="Liu X."/>
            <person name="Liu J."/>
            <person name="Liu S."/>
            <person name="Lokyitsang T."/>
            <person name="Lokyitsang Y."/>
            <person name="Lubonja R."/>
            <person name="Lui A."/>
            <person name="MacDonald P."/>
            <person name="Magnisalis V."/>
            <person name="Maru K."/>
            <person name="Matthews C."/>
            <person name="McCusker W."/>
            <person name="McDonough S."/>
            <person name="Mehta T."/>
            <person name="Meldrim J."/>
            <person name="Meneus L."/>
            <person name="Mihai O."/>
            <person name="Mihalev A."/>
            <person name="Mihova T."/>
            <person name="Mittelman R."/>
            <person name="Mlenga V."/>
            <person name="Montmayeur A."/>
            <person name="Mulrain L."/>
            <person name="Navidi A."/>
            <person name="Naylor J."/>
            <person name="Negash T."/>
            <person name="Nguyen T."/>
            <person name="Nguyen N."/>
            <person name="Nicol R."/>
            <person name="Norbu C."/>
            <person name="Norbu N."/>
            <person name="Novod N."/>
            <person name="O'Neill B."/>
            <person name="Osman S."/>
            <person name="Markiewicz E."/>
            <person name="Oyono O.L."/>
            <person name="Patti C."/>
            <person name="Phunkhang P."/>
            <person name="Pierre F."/>
            <person name="Priest M."/>
            <person name="Raghuraman S."/>
            <person name="Rege F."/>
            <person name="Reyes R."/>
            <person name="Rise C."/>
            <person name="Rogov P."/>
            <person name="Ross K."/>
            <person name="Ryan E."/>
            <person name="Settipalli S."/>
            <person name="Shea T."/>
            <person name="Sherpa N."/>
            <person name="Shi L."/>
            <person name="Shih D."/>
            <person name="Sparrow T."/>
            <person name="Spaulding J."/>
            <person name="Stalker J."/>
            <person name="Stange-Thomann N."/>
            <person name="Stavropoulos S."/>
            <person name="Stone C."/>
            <person name="Strader C."/>
            <person name="Tesfaye S."/>
            <person name="Thomson T."/>
            <person name="Thoulutsang Y."/>
            <person name="Thoulutsang D."/>
            <person name="Topham K."/>
            <person name="Topping I."/>
            <person name="Tsamla T."/>
            <person name="Vassiliev H."/>
            <person name="Vo A."/>
            <person name="Wangchuk T."/>
            <person name="Wangdi T."/>
            <person name="Weiand M."/>
            <person name="Wilkinson J."/>
            <person name="Wilson A."/>
            <person name="Yadav S."/>
            <person name="Young G."/>
            <person name="Yu Q."/>
            <person name="Zembek L."/>
            <person name="Zhong D."/>
            <person name="Zimmer A."/>
            <person name="Zwirko Z."/>
            <person name="Jaffe D.B."/>
            <person name="Alvarez P."/>
            <person name="Brockman W."/>
            <person name="Butler J."/>
            <person name="Chin C."/>
            <person name="Gnerre S."/>
            <person name="Grabherr M."/>
            <person name="Kleber M."/>
            <person name="Mauceli E."/>
            <person name="MacCallum I."/>
        </authorList>
    </citation>
    <scope>NUCLEOTIDE SEQUENCE [LARGE SCALE GENOMIC DNA]</scope>
    <source>
        <strain evidence="3">Tucson 14030-0811.24</strain>
    </source>
</reference>
<accession>B4N628</accession>
<sequence>MAARSRTGYTVNAAWGAEPLSLPDEPLFNTKNKADRTNWLVRDKHAALEDIPKYKNVDASASALTAPYNREEELAIESYVYTTQSTTNSKRIYYVDVLEAEETFLVGTQTNEFSDNHLKVTVISMDTDDKKILLLKNGRSTNQRSLVWENIVIATAATATTRTLANGNVVLGAGSINVVQNEKHSDVGSHLAALRLNLPLAWQQQQQRNQFGRNSRNFLRRSGSSSSSSLADAAAGGGGGGDALRQQQQQTEVYGIVEPLIEDTPCADRACLVNDDCCPTGVCVNTYGEGKCVYVFGRKRDDDQCQRHSDCPTGSLCTLSNQEEAGGGAIWHCEASLMQELFGIKQKHSLGSECTSSSDCQLNIGMCCQQQRLHHRAMTKLSCGYFRDAFDCIDMAEHRNI</sequence>
<keyword evidence="3" id="KW-1185">Reference proteome</keyword>
<dbReference type="eggNOG" id="ENOG502RYQ1">
    <property type="taxonomic scope" value="Eukaryota"/>
</dbReference>
<name>B4N628_DROWI</name>
<dbReference type="InParanoid" id="B4N628"/>
<dbReference type="HOGENOM" id="CLU_1090959_0_0_1"/>
<dbReference type="Proteomes" id="UP000007798">
    <property type="component" value="Unassembled WGS sequence"/>
</dbReference>
<feature type="compositionally biased region" description="Low complexity" evidence="1">
    <location>
        <begin position="216"/>
        <end position="234"/>
    </location>
</feature>
<protein>
    <submittedName>
        <fullName evidence="2">Uncharacterized protein</fullName>
    </submittedName>
</protein>
<dbReference type="OrthoDB" id="4321958at2759"/>
<evidence type="ECO:0000313" key="3">
    <source>
        <dbReference type="Proteomes" id="UP000007798"/>
    </source>
</evidence>